<keyword evidence="3" id="KW-1185">Reference proteome</keyword>
<dbReference type="InterPro" id="IPR040459">
    <property type="entry name" value="MJ1316"/>
</dbReference>
<sequence>MADDLGRNNAAMREINSTCQHLADYIDFVYVATHNQPTWLQPTQFTNYLVPTLPEAAGIFGSSRVELICAVRMTAVRFWQVLREKLDLPEDHPMPDTVSGTLELRPKNYGWRPNTLDSLTLILRYCGVPSDCYDFPWKSSSVLRDDVDNWTALDDIEDAQAINDWLSNLDESSQVTFRSIVAQLIAWAVLHGLMAAEQRYGLLTVQCLIWMVHDFAELTRSYHEIKDAVTAICVPALLGVSGDKLSVKAARSQKNVAAHVSIDAVRRLKHIVDRTAKGSLPVAESNSVSQARQLFLRDHQIAMVLTSECWTPQRQKHYHDLLITASTSFQARLRETTEDEIGANIWPAIEKFDQTTSRIYSGVHGISHSDASSPNSPFQERLQSILEYVQDECRWDRDEALLNSHLLTEILPTQSEHPDLPVMCRLEMQEIPSQPAVTRATSPDREKPRFLDAAKAISKLRWDPQWSSFEWEIGYEDRFDGLMWKNLEDWQAHTEEEDFIPTHRVRQIRLRSSQEVYWNRDMRESSL</sequence>
<protein>
    <recommendedName>
        <fullName evidence="1">MJ1316 RNA cyclic group end recognition domain-containing protein</fullName>
    </recommendedName>
</protein>
<gene>
    <name evidence="2" type="ORF">AC579_1773</name>
</gene>
<dbReference type="EMBL" id="LFZO01000036">
    <property type="protein sequence ID" value="KXT16454.1"/>
    <property type="molecule type" value="Genomic_DNA"/>
</dbReference>
<reference evidence="2 3" key="1">
    <citation type="submission" date="2015-07" db="EMBL/GenBank/DDBJ databases">
        <title>Comparative genomics of the Sigatoka disease complex on banana suggests a link between parallel evolutionary changes in Pseudocercospora fijiensis and Pseudocercospora eumusae and increased virulence on the banana host.</title>
        <authorList>
            <person name="Chang T.-C."/>
            <person name="Salvucci A."/>
            <person name="Crous P.W."/>
            <person name="Stergiopoulos I."/>
        </authorList>
    </citation>
    <scope>NUCLEOTIDE SEQUENCE [LARGE SCALE GENOMIC DNA]</scope>
    <source>
        <strain evidence="2 3">CBS 116634</strain>
    </source>
</reference>
<evidence type="ECO:0000259" key="1">
    <source>
        <dbReference type="Pfam" id="PF04457"/>
    </source>
</evidence>
<dbReference type="STRING" id="113226.A0A139IPH3"/>
<name>A0A139IPH3_9PEZI</name>
<feature type="domain" description="MJ1316 RNA cyclic group end recognition" evidence="1">
    <location>
        <begin position="452"/>
        <end position="520"/>
    </location>
</feature>
<dbReference type="AlphaFoldDB" id="A0A139IPH3"/>
<evidence type="ECO:0000313" key="2">
    <source>
        <dbReference type="EMBL" id="KXT16454.1"/>
    </source>
</evidence>
<dbReference type="Proteomes" id="UP000073492">
    <property type="component" value="Unassembled WGS sequence"/>
</dbReference>
<proteinExistence type="predicted"/>
<evidence type="ECO:0000313" key="3">
    <source>
        <dbReference type="Proteomes" id="UP000073492"/>
    </source>
</evidence>
<comment type="caution">
    <text evidence="2">The sequence shown here is derived from an EMBL/GenBank/DDBJ whole genome shotgun (WGS) entry which is preliminary data.</text>
</comment>
<organism evidence="2 3">
    <name type="scientific">Pseudocercospora musae</name>
    <dbReference type="NCBI Taxonomy" id="113226"/>
    <lineage>
        <taxon>Eukaryota</taxon>
        <taxon>Fungi</taxon>
        <taxon>Dikarya</taxon>
        <taxon>Ascomycota</taxon>
        <taxon>Pezizomycotina</taxon>
        <taxon>Dothideomycetes</taxon>
        <taxon>Dothideomycetidae</taxon>
        <taxon>Mycosphaerellales</taxon>
        <taxon>Mycosphaerellaceae</taxon>
        <taxon>Pseudocercospora</taxon>
    </lineage>
</organism>
<accession>A0A139IPH3</accession>
<dbReference type="OrthoDB" id="10263155at2759"/>
<dbReference type="Pfam" id="PF04457">
    <property type="entry name" value="MJ1316"/>
    <property type="match status" value="1"/>
</dbReference>